<feature type="region of interest" description="Disordered" evidence="1">
    <location>
        <begin position="1"/>
        <end position="20"/>
    </location>
</feature>
<evidence type="ECO:0000259" key="2">
    <source>
        <dbReference type="Pfam" id="PF13392"/>
    </source>
</evidence>
<dbReference type="RefSeq" id="WP_167550867.1">
    <property type="nucleotide sequence ID" value="NZ_CP016282.1"/>
</dbReference>
<keyword evidence="3" id="KW-0540">Nuclease</keyword>
<reference evidence="3 4" key="1">
    <citation type="submission" date="2016-06" db="EMBL/GenBank/DDBJ databases">
        <title>Genome sequencing of Cryobacterium arcticum PAMC 27867.</title>
        <authorList>
            <person name="Lee J."/>
            <person name="Kim O.-S."/>
        </authorList>
    </citation>
    <scope>NUCLEOTIDE SEQUENCE [LARGE SCALE GENOMIC DNA]</scope>
    <source>
        <strain evidence="3 4">PAMC 27867</strain>
    </source>
</reference>
<name>A0A1B1BPI9_9MICO</name>
<dbReference type="EMBL" id="CP016282">
    <property type="protein sequence ID" value="ANP74514.1"/>
    <property type="molecule type" value="Genomic_DNA"/>
</dbReference>
<dbReference type="InterPro" id="IPR044930">
    <property type="entry name" value="Homing_endonuclease_His-Me"/>
</dbReference>
<evidence type="ECO:0000313" key="3">
    <source>
        <dbReference type="EMBL" id="ANP74514.1"/>
    </source>
</evidence>
<gene>
    <name evidence="3" type="ORF">PA27867_3595</name>
</gene>
<dbReference type="InterPro" id="IPR044925">
    <property type="entry name" value="His-Me_finger_sf"/>
</dbReference>
<dbReference type="Gene3D" id="3.90.75.10">
    <property type="entry name" value="Homing Intron 3 (I-ppo) Encoded Endonuclease, Chain A"/>
    <property type="match status" value="1"/>
</dbReference>
<dbReference type="STRING" id="670052.PA27867_3595"/>
<keyword evidence="3" id="KW-0255">Endonuclease</keyword>
<dbReference type="GO" id="GO:0004519">
    <property type="term" value="F:endonuclease activity"/>
    <property type="evidence" value="ECO:0007669"/>
    <property type="project" value="UniProtKB-KW"/>
</dbReference>
<keyword evidence="3" id="KW-0378">Hydrolase</keyword>
<proteinExistence type="predicted"/>
<evidence type="ECO:0000256" key="1">
    <source>
        <dbReference type="SAM" id="MobiDB-lite"/>
    </source>
</evidence>
<evidence type="ECO:0000313" key="4">
    <source>
        <dbReference type="Proteomes" id="UP000092582"/>
    </source>
</evidence>
<feature type="domain" description="HNH nuclease" evidence="2">
    <location>
        <begin position="68"/>
        <end position="112"/>
    </location>
</feature>
<sequence>MDSTHAASSNHRHPDGWNTVPVPERVAQRAITRVVKQEDGCWISTYSIGTHGYAQVGWQDGGVRGLVLAHKAAWVAVNGQVPMAMTLDHTCKVRPCVNPAHLRLLPNIENARRNQGDDFPMGGCRHGHPNSDLMRMARRTKSGERRWGVTCRQCMKDSQARWTAANPNGHRDAQLRYAEKKRKAA</sequence>
<organism evidence="3 4">
    <name type="scientific">Cryobacterium arcticum</name>
    <dbReference type="NCBI Taxonomy" id="670052"/>
    <lineage>
        <taxon>Bacteria</taxon>
        <taxon>Bacillati</taxon>
        <taxon>Actinomycetota</taxon>
        <taxon>Actinomycetes</taxon>
        <taxon>Micrococcales</taxon>
        <taxon>Microbacteriaceae</taxon>
        <taxon>Cryobacterium</taxon>
    </lineage>
</organism>
<dbReference type="KEGG" id="cart:PA27867_3595"/>
<accession>A0A1B1BPI9</accession>
<protein>
    <submittedName>
        <fullName evidence="3">HNH endonuclease</fullName>
    </submittedName>
</protein>
<keyword evidence="4" id="KW-1185">Reference proteome</keyword>
<dbReference type="InterPro" id="IPR003615">
    <property type="entry name" value="HNH_nuc"/>
</dbReference>
<dbReference type="AlphaFoldDB" id="A0A1B1BPI9"/>
<dbReference type="Pfam" id="PF13392">
    <property type="entry name" value="HNH_3"/>
    <property type="match status" value="1"/>
</dbReference>
<dbReference type="SUPFAM" id="SSF54060">
    <property type="entry name" value="His-Me finger endonucleases"/>
    <property type="match status" value="1"/>
</dbReference>
<dbReference type="Proteomes" id="UP000092582">
    <property type="component" value="Chromosome 1"/>
</dbReference>